<dbReference type="Pfam" id="PF06246">
    <property type="entry name" value="Isy1"/>
    <property type="match status" value="1"/>
</dbReference>
<keyword evidence="5" id="KW-0539">Nucleus</keyword>
<accession>B9WJT6</accession>
<reference evidence="8 9" key="1">
    <citation type="journal article" date="2009" name="Genome Res.">
        <title>Comparative genomics of the fungal pathogens Candida dubliniensis and Candida albicans.</title>
        <authorList>
            <person name="Jackson A.P."/>
            <person name="Gamble J.A."/>
            <person name="Yeomans T."/>
            <person name="Moran G.P."/>
            <person name="Saunders D."/>
            <person name="Harris D."/>
            <person name="Aslett M."/>
            <person name="Barrell J.F."/>
            <person name="Butler G."/>
            <person name="Citiulo F."/>
            <person name="Coleman D.C."/>
            <person name="de Groot P.W.J."/>
            <person name="Goodwin T.J."/>
            <person name="Quail M.A."/>
            <person name="McQuillan J."/>
            <person name="Munro C.A."/>
            <person name="Pain A."/>
            <person name="Poulter R.T."/>
            <person name="Rajandream M.A."/>
            <person name="Renauld H."/>
            <person name="Spiering M.J."/>
            <person name="Tivey A."/>
            <person name="Gow N.A.R."/>
            <person name="Barrell B."/>
            <person name="Sullivan D.J."/>
            <person name="Berriman M."/>
        </authorList>
    </citation>
    <scope>NUCLEOTIDE SEQUENCE [LARGE SCALE GENOMIC DNA]</scope>
    <source>
        <strain evidence="9">CD36 / ATCC MYA-646 / CBS 7987 / NCPF 3949 / NRRL Y-17841</strain>
    </source>
</reference>
<evidence type="ECO:0000313" key="7">
    <source>
        <dbReference type="CGD" id="CAL0000171501"/>
    </source>
</evidence>
<sequence>MSRNKEKAQSSLNRFYQSQSSSVSINYHYHQRPKNIHSVTQLSQAEGWRRSIIGEISNKLTEINDFEILDDKIREINDQLNELFNEKRRWEYHIRDKLHGNDYIRHTGKTGNDLINTGIRVNNSDKGKYYRYFGRAKELSEVKSLIEENKKNRKTHKHNDNDDMDRGKRRRKVGQSKSSDNLIEMNYYGFYDEEEEKYSDEDTVQLVNPLVSYEEKRCKELNDTEIQQEELEKSQQIQMSFIDIPTNEIVTKWLVNKRREQLLNKFR</sequence>
<evidence type="ECO:0000256" key="2">
    <source>
        <dbReference type="ARBA" id="ARBA00007002"/>
    </source>
</evidence>
<dbReference type="Proteomes" id="UP000002605">
    <property type="component" value="Chromosome 7"/>
</dbReference>
<evidence type="ECO:0000256" key="1">
    <source>
        <dbReference type="ARBA" id="ARBA00004123"/>
    </source>
</evidence>
<dbReference type="InterPro" id="IPR009360">
    <property type="entry name" value="Isy1"/>
</dbReference>
<evidence type="ECO:0000256" key="4">
    <source>
        <dbReference type="ARBA" id="ARBA00023187"/>
    </source>
</evidence>
<evidence type="ECO:0000313" key="8">
    <source>
        <dbReference type="EMBL" id="CAX40867.1"/>
    </source>
</evidence>
<dbReference type="GO" id="GO:0000350">
    <property type="term" value="P:generation of catalytic spliceosome for second transesterification step"/>
    <property type="evidence" value="ECO:0007669"/>
    <property type="project" value="InterPro"/>
</dbReference>
<evidence type="ECO:0000256" key="5">
    <source>
        <dbReference type="ARBA" id="ARBA00023242"/>
    </source>
</evidence>
<dbReference type="GeneID" id="8049221"/>
<dbReference type="KEGG" id="cdu:CD36_73180"/>
<dbReference type="PANTHER" id="PTHR13021">
    <property type="entry name" value="PRE-MRNA-SPLICING FACTOR ISY1"/>
    <property type="match status" value="1"/>
</dbReference>
<comment type="similarity">
    <text evidence="2">Belongs to the ISY1 family.</text>
</comment>
<keyword evidence="9" id="KW-1185">Reference proteome</keyword>
<dbReference type="OrthoDB" id="1739576at2759"/>
<dbReference type="HOGENOM" id="CLU_043453_2_1_1"/>
<feature type="region of interest" description="Disordered" evidence="6">
    <location>
        <begin position="147"/>
        <end position="177"/>
    </location>
</feature>
<dbReference type="RefSeq" id="XP_002421527.1">
    <property type="nucleotide sequence ID" value="XM_002421482.1"/>
</dbReference>
<proteinExistence type="inferred from homology"/>
<dbReference type="AlphaFoldDB" id="B9WJT6"/>
<dbReference type="InterPro" id="IPR037200">
    <property type="entry name" value="Isy1_sf"/>
</dbReference>
<dbReference type="VEuPathDB" id="FungiDB:CD36_73180"/>
<keyword evidence="4" id="KW-0507">mRNA processing</keyword>
<dbReference type="InterPro" id="IPR029012">
    <property type="entry name" value="Helix_hairpin_bin_sf"/>
</dbReference>
<dbReference type="EMBL" id="FM992694">
    <property type="protein sequence ID" value="CAX40867.1"/>
    <property type="molecule type" value="Genomic_DNA"/>
</dbReference>
<comment type="subcellular location">
    <subcellularLocation>
        <location evidence="1">Nucleus</location>
    </subcellularLocation>
</comment>
<organism evidence="8 9">
    <name type="scientific">Candida dubliniensis (strain CD36 / ATCC MYA-646 / CBS 7987 / NCPF 3949 / NRRL Y-17841)</name>
    <name type="common">Yeast</name>
    <dbReference type="NCBI Taxonomy" id="573826"/>
    <lineage>
        <taxon>Eukaryota</taxon>
        <taxon>Fungi</taxon>
        <taxon>Dikarya</taxon>
        <taxon>Ascomycota</taxon>
        <taxon>Saccharomycotina</taxon>
        <taxon>Pichiomycetes</taxon>
        <taxon>Debaryomycetaceae</taxon>
        <taxon>Candida/Lodderomyces clade</taxon>
        <taxon>Candida</taxon>
    </lineage>
</organism>
<dbReference type="Gene3D" id="1.10.287.660">
    <property type="entry name" value="Helix hairpin bin"/>
    <property type="match status" value="1"/>
</dbReference>
<dbReference type="eggNOG" id="KOG3068">
    <property type="taxonomic scope" value="Eukaryota"/>
</dbReference>
<dbReference type="CGD" id="CAL0000171501">
    <property type="gene designation" value="Cd36_73180"/>
</dbReference>
<dbReference type="SUPFAM" id="SSF140102">
    <property type="entry name" value="ISY1 domain-like"/>
    <property type="match status" value="1"/>
</dbReference>
<name>B9WJT6_CANDC</name>
<dbReference type="GO" id="GO:0005634">
    <property type="term" value="C:nucleus"/>
    <property type="evidence" value="ECO:0007669"/>
    <property type="project" value="UniProtKB-SubCell"/>
</dbReference>
<protein>
    <recommendedName>
        <fullName evidence="3">Pre-mRNA-splicing factor ISY1</fullName>
    </recommendedName>
</protein>
<gene>
    <name evidence="7" type="ordered locus">Cd36_73180</name>
    <name evidence="8" type="ORF">CD36_73180</name>
</gene>
<keyword evidence="4" id="KW-0508">mRNA splicing</keyword>
<evidence type="ECO:0000313" key="9">
    <source>
        <dbReference type="Proteomes" id="UP000002605"/>
    </source>
</evidence>
<evidence type="ECO:0000256" key="3">
    <source>
        <dbReference type="ARBA" id="ARBA00019194"/>
    </source>
</evidence>
<evidence type="ECO:0000256" key="6">
    <source>
        <dbReference type="SAM" id="MobiDB-lite"/>
    </source>
</evidence>